<name>A0A875SAR0_EENNA</name>
<dbReference type="OrthoDB" id="5370852at2759"/>
<dbReference type="KEGG" id="bnn:FOA43_004539"/>
<feature type="region of interest" description="Disordered" evidence="1">
    <location>
        <begin position="1"/>
        <end position="24"/>
    </location>
</feature>
<dbReference type="PANTHER" id="PTHR28284:SF1">
    <property type="entry name" value="NUCLEOPORIN NUP60"/>
    <property type="match status" value="1"/>
</dbReference>
<organism evidence="2 3">
    <name type="scientific">Eeniella nana</name>
    <name type="common">Yeast</name>
    <name type="synonym">Brettanomyces nanus</name>
    <dbReference type="NCBI Taxonomy" id="13502"/>
    <lineage>
        <taxon>Eukaryota</taxon>
        <taxon>Fungi</taxon>
        <taxon>Dikarya</taxon>
        <taxon>Ascomycota</taxon>
        <taxon>Saccharomycotina</taxon>
        <taxon>Pichiomycetes</taxon>
        <taxon>Pichiales</taxon>
        <taxon>Pichiaceae</taxon>
        <taxon>Brettanomyces</taxon>
    </lineage>
</organism>
<protein>
    <submittedName>
        <fullName evidence="2">Uncharacterized protein</fullName>
    </submittedName>
</protein>
<proteinExistence type="predicted"/>
<dbReference type="EMBL" id="CP064815">
    <property type="protein sequence ID" value="QPG77135.1"/>
    <property type="molecule type" value="Genomic_DNA"/>
</dbReference>
<keyword evidence="3" id="KW-1185">Reference proteome</keyword>
<dbReference type="GO" id="GO:0031990">
    <property type="term" value="P:mRNA export from nucleus in response to heat stress"/>
    <property type="evidence" value="ECO:0007669"/>
    <property type="project" value="TreeGrafter"/>
</dbReference>
<dbReference type="AlphaFoldDB" id="A0A875SAR0"/>
<gene>
    <name evidence="2" type="ORF">FOA43_004539</name>
</gene>
<evidence type="ECO:0000256" key="1">
    <source>
        <dbReference type="SAM" id="MobiDB-lite"/>
    </source>
</evidence>
<dbReference type="GO" id="GO:0016973">
    <property type="term" value="P:poly(A)+ mRNA export from nucleus"/>
    <property type="evidence" value="ECO:0007669"/>
    <property type="project" value="TreeGrafter"/>
</dbReference>
<dbReference type="PANTHER" id="PTHR28284">
    <property type="entry name" value="NUCLEOPORIN NUP60"/>
    <property type="match status" value="1"/>
</dbReference>
<evidence type="ECO:0000313" key="3">
    <source>
        <dbReference type="Proteomes" id="UP000662931"/>
    </source>
</evidence>
<dbReference type="GeneID" id="62197939"/>
<dbReference type="GO" id="GO:0006607">
    <property type="term" value="P:NLS-bearing protein import into nucleus"/>
    <property type="evidence" value="ECO:0007669"/>
    <property type="project" value="TreeGrafter"/>
</dbReference>
<dbReference type="GO" id="GO:0044615">
    <property type="term" value="C:nuclear pore nuclear basket"/>
    <property type="evidence" value="ECO:0007669"/>
    <property type="project" value="InterPro"/>
</dbReference>
<dbReference type="RefSeq" id="XP_038780700.1">
    <property type="nucleotide sequence ID" value="XM_038924772.1"/>
</dbReference>
<sequence>MIRRDINPGNQRKQGRSSGGFFSRVGRIFSTPSTVSKAESNTKQKQIVGPSIVRPSKSFANTSINAASNLSAVDFTSLSNVNTTYNNRNPNDTLAEFFKRKGDAPLSEIEVEGVMSLINKSQQISQGQIFPNRTTVGIPAGNMSTNATMTTQNNSSLIHGFNNTTILRPSHVKTPVSIHTPSYKPKTRVIRRPHSQTRIVNYSGHRKRLTSPLLMKQQQQKPPSKRRIVNGGVIDLTDLGDEDDLTHKPTNGFVEIKVERKSERTSQKELSKTASKVLAILRGELSVRSPNLPSVESNTKPVMKMIGNPKRSLGEVKLDKSAAKPLQITLKSLPVAKPVQPVVSSFSHPAKSFHFSSDFSKKDSIQRAPPLKPVESLESIGSVKPVKLVKSVDRIDQFVFPDVTSSNRRLLEHLEPINGAQLTPKEVIERFSFPGVEDADSATVAGINDNTVQLYQDVFGFCGDPA</sequence>
<accession>A0A875SAR0</accession>
<dbReference type="GO" id="GO:0034398">
    <property type="term" value="P:telomere tethering at nuclear periphery"/>
    <property type="evidence" value="ECO:0007669"/>
    <property type="project" value="TreeGrafter"/>
</dbReference>
<dbReference type="Proteomes" id="UP000662931">
    <property type="component" value="Chromosome 4"/>
</dbReference>
<dbReference type="InterPro" id="IPR034432">
    <property type="entry name" value="Nup60"/>
</dbReference>
<evidence type="ECO:0000313" key="2">
    <source>
        <dbReference type="EMBL" id="QPG77135.1"/>
    </source>
</evidence>
<dbReference type="GO" id="GO:0008298">
    <property type="term" value="P:intracellular mRNA localization"/>
    <property type="evidence" value="ECO:0007669"/>
    <property type="project" value="TreeGrafter"/>
</dbReference>
<reference evidence="2" key="1">
    <citation type="submission" date="2020-10" db="EMBL/GenBank/DDBJ databases">
        <authorList>
            <person name="Roach M.J.R."/>
        </authorList>
    </citation>
    <scope>NUCLEOTIDE SEQUENCE</scope>
    <source>
        <strain evidence="2">CBS 1945</strain>
    </source>
</reference>
<dbReference type="GO" id="GO:0017056">
    <property type="term" value="F:structural constituent of nuclear pore"/>
    <property type="evidence" value="ECO:0007669"/>
    <property type="project" value="InterPro"/>
</dbReference>